<dbReference type="PANTHER" id="PTHR11132">
    <property type="entry name" value="SOLUTE CARRIER FAMILY 35"/>
    <property type="match status" value="1"/>
</dbReference>
<feature type="compositionally biased region" description="Low complexity" evidence="5">
    <location>
        <begin position="60"/>
        <end position="75"/>
    </location>
</feature>
<organism evidence="9">
    <name type="scientific">Spathaspora passalidarum (strain NRRL Y-27907 / 11-Y1)</name>
    <dbReference type="NCBI Taxonomy" id="619300"/>
    <lineage>
        <taxon>Eukaryota</taxon>
        <taxon>Fungi</taxon>
        <taxon>Dikarya</taxon>
        <taxon>Ascomycota</taxon>
        <taxon>Saccharomycotina</taxon>
        <taxon>Pichiomycetes</taxon>
        <taxon>Debaryomycetaceae</taxon>
        <taxon>Spathaspora</taxon>
    </lineage>
</organism>
<evidence type="ECO:0000256" key="2">
    <source>
        <dbReference type="ARBA" id="ARBA00022692"/>
    </source>
</evidence>
<keyword evidence="3 6" id="KW-1133">Transmembrane helix</keyword>
<dbReference type="Proteomes" id="UP000000709">
    <property type="component" value="Unassembled WGS sequence"/>
</dbReference>
<feature type="transmembrane region" description="Helical" evidence="6">
    <location>
        <begin position="344"/>
        <end position="364"/>
    </location>
</feature>
<dbReference type="RefSeq" id="XP_007377270.1">
    <property type="nucleotide sequence ID" value="XM_007377208.1"/>
</dbReference>
<gene>
    <name evidence="8" type="ORF">SPAPADRAFT_143220</name>
</gene>
<dbReference type="STRING" id="619300.G3ATS2"/>
<evidence type="ECO:0000313" key="8">
    <source>
        <dbReference type="EMBL" id="EGW30299.1"/>
    </source>
</evidence>
<dbReference type="EMBL" id="GL996505">
    <property type="protein sequence ID" value="EGW30299.1"/>
    <property type="molecule type" value="Genomic_DNA"/>
</dbReference>
<evidence type="ECO:0000256" key="1">
    <source>
        <dbReference type="ARBA" id="ARBA00004141"/>
    </source>
</evidence>
<evidence type="ECO:0000256" key="6">
    <source>
        <dbReference type="SAM" id="Phobius"/>
    </source>
</evidence>
<dbReference type="AlphaFoldDB" id="G3ATS2"/>
<feature type="transmembrane region" description="Helical" evidence="6">
    <location>
        <begin position="237"/>
        <end position="256"/>
    </location>
</feature>
<feature type="transmembrane region" description="Helical" evidence="6">
    <location>
        <begin position="133"/>
        <end position="151"/>
    </location>
</feature>
<feature type="compositionally biased region" description="Polar residues" evidence="5">
    <location>
        <begin position="1"/>
        <end position="55"/>
    </location>
</feature>
<protein>
    <recommendedName>
        <fullName evidence="7">Sugar phosphate transporter domain-containing protein</fullName>
    </recommendedName>
</protein>
<evidence type="ECO:0000256" key="5">
    <source>
        <dbReference type="SAM" id="MobiDB-lite"/>
    </source>
</evidence>
<evidence type="ECO:0000256" key="4">
    <source>
        <dbReference type="ARBA" id="ARBA00023136"/>
    </source>
</evidence>
<feature type="transmembrane region" description="Helical" evidence="6">
    <location>
        <begin position="262"/>
        <end position="279"/>
    </location>
</feature>
<keyword evidence="4 6" id="KW-0472">Membrane</keyword>
<dbReference type="GO" id="GO:0016020">
    <property type="term" value="C:membrane"/>
    <property type="evidence" value="ECO:0007669"/>
    <property type="project" value="UniProtKB-SubCell"/>
</dbReference>
<feature type="transmembrane region" description="Helical" evidence="6">
    <location>
        <begin position="308"/>
        <end position="329"/>
    </location>
</feature>
<dbReference type="InParanoid" id="G3ATS2"/>
<dbReference type="eggNOG" id="KOG1441">
    <property type="taxonomic scope" value="Eukaryota"/>
</dbReference>
<feature type="domain" description="Sugar phosphate transporter" evidence="7">
    <location>
        <begin position="98"/>
        <end position="416"/>
    </location>
</feature>
<reference evidence="8 9" key="1">
    <citation type="journal article" date="2011" name="Proc. Natl. Acad. Sci. U.S.A.">
        <title>Comparative genomics of xylose-fermenting fungi for enhanced biofuel production.</title>
        <authorList>
            <person name="Wohlbach D.J."/>
            <person name="Kuo A."/>
            <person name="Sato T.K."/>
            <person name="Potts K.M."/>
            <person name="Salamov A.A."/>
            <person name="LaButti K.M."/>
            <person name="Sun H."/>
            <person name="Clum A."/>
            <person name="Pangilinan J.L."/>
            <person name="Lindquist E.A."/>
            <person name="Lucas S."/>
            <person name="Lapidus A."/>
            <person name="Jin M."/>
            <person name="Gunawan C."/>
            <person name="Balan V."/>
            <person name="Dale B.E."/>
            <person name="Jeffries T.W."/>
            <person name="Zinkel R."/>
            <person name="Barry K.W."/>
            <person name="Grigoriev I.V."/>
            <person name="Gasch A.P."/>
        </authorList>
    </citation>
    <scope>NUCLEOTIDE SEQUENCE [LARGE SCALE GENOMIC DNA]</scope>
    <source>
        <strain evidence="9">NRRL Y-27907 / 11-Y1</strain>
    </source>
</reference>
<dbReference type="GeneID" id="18870527"/>
<name>G3ATS2_SPAPN</name>
<dbReference type="Pfam" id="PF03151">
    <property type="entry name" value="TPT"/>
    <property type="match status" value="1"/>
</dbReference>
<evidence type="ECO:0000256" key="3">
    <source>
        <dbReference type="ARBA" id="ARBA00022989"/>
    </source>
</evidence>
<feature type="transmembrane region" description="Helical" evidence="6">
    <location>
        <begin position="399"/>
        <end position="416"/>
    </location>
</feature>
<dbReference type="InterPro" id="IPR050186">
    <property type="entry name" value="TPT_transporter"/>
</dbReference>
<feature type="transmembrane region" description="Helical" evidence="6">
    <location>
        <begin position="205"/>
        <end position="225"/>
    </location>
</feature>
<feature type="transmembrane region" description="Helical" evidence="6">
    <location>
        <begin position="172"/>
        <end position="193"/>
    </location>
</feature>
<sequence>MKQSFYASSQINPNFSSTNLSKINSPAPNRTSSYGPTPPLSRNSSIASFQQQSSPKRGFSLLSPPVSKPSSPEPVRGTANTTTTTPSKWSWLPPIDYKVTALCVAWYFTSIISSNSTKLILTNYPYPVTLTQFQFLLNSCLCIVMLAILGVKRNWVENLPSGVLPESLDIKSLITPTSLIINTTLPMGCFQFIGHLTSHKATSLIPVSLVHTIKSLSPIMTVFIYRALYNKKFPQRTYITLLPLIMGIMMTCYKPSSTSHISGYSTGLLFALMSMIIFVSQNMFAKKRLTIESDLPMAKQTQKKVDKLTILFYCSMIGFVLTSPIYLMSEVFNQSVSLFQLDSYVITMVLLNGISHFIQSLLAFQILGMISPINYSIANILKRIFIILVSFIWESKQFTSLQSIGLLITLFGLYAYDRWGTQR</sequence>
<dbReference type="OrthoDB" id="1588579at2759"/>
<evidence type="ECO:0000259" key="7">
    <source>
        <dbReference type="Pfam" id="PF03151"/>
    </source>
</evidence>
<evidence type="ECO:0000313" key="9">
    <source>
        <dbReference type="Proteomes" id="UP000000709"/>
    </source>
</evidence>
<dbReference type="InterPro" id="IPR037185">
    <property type="entry name" value="EmrE-like"/>
</dbReference>
<dbReference type="KEGG" id="spaa:SPAPADRAFT_143220"/>
<dbReference type="GO" id="GO:0006888">
    <property type="term" value="P:endoplasmic reticulum to Golgi vesicle-mediated transport"/>
    <property type="evidence" value="ECO:0007669"/>
    <property type="project" value="EnsemblFungi"/>
</dbReference>
<comment type="subcellular location">
    <subcellularLocation>
        <location evidence="1">Membrane</location>
        <topology evidence="1">Multi-pass membrane protein</topology>
    </subcellularLocation>
</comment>
<dbReference type="SUPFAM" id="SSF103481">
    <property type="entry name" value="Multidrug resistance efflux transporter EmrE"/>
    <property type="match status" value="1"/>
</dbReference>
<dbReference type="GO" id="GO:0005783">
    <property type="term" value="C:endoplasmic reticulum"/>
    <property type="evidence" value="ECO:0007669"/>
    <property type="project" value="EnsemblFungi"/>
</dbReference>
<dbReference type="InterPro" id="IPR004853">
    <property type="entry name" value="Sugar_P_trans_dom"/>
</dbReference>
<dbReference type="HOGENOM" id="CLU_019048_4_1_1"/>
<dbReference type="FunCoup" id="G3ATS2">
    <property type="interactions" value="557"/>
</dbReference>
<proteinExistence type="predicted"/>
<accession>G3ATS2</accession>
<dbReference type="OMA" id="FWYTVSS"/>
<feature type="region of interest" description="Disordered" evidence="5">
    <location>
        <begin position="1"/>
        <end position="85"/>
    </location>
</feature>
<feature type="transmembrane region" description="Helical" evidence="6">
    <location>
        <begin position="376"/>
        <end position="393"/>
    </location>
</feature>
<keyword evidence="9" id="KW-1185">Reference proteome</keyword>
<keyword evidence="2 6" id="KW-0812">Transmembrane</keyword>